<name>A0A9I9E4I8_CUCME</name>
<protein>
    <submittedName>
        <fullName evidence="2">Uncharacterized protein</fullName>
    </submittedName>
</protein>
<evidence type="ECO:0000256" key="1">
    <source>
        <dbReference type="SAM" id="MobiDB-lite"/>
    </source>
</evidence>
<feature type="region of interest" description="Disordered" evidence="1">
    <location>
        <begin position="1"/>
        <end position="37"/>
    </location>
</feature>
<organism evidence="2">
    <name type="scientific">Cucumis melo</name>
    <name type="common">Muskmelon</name>
    <dbReference type="NCBI Taxonomy" id="3656"/>
    <lineage>
        <taxon>Eukaryota</taxon>
        <taxon>Viridiplantae</taxon>
        <taxon>Streptophyta</taxon>
        <taxon>Embryophyta</taxon>
        <taxon>Tracheophyta</taxon>
        <taxon>Spermatophyta</taxon>
        <taxon>Magnoliopsida</taxon>
        <taxon>eudicotyledons</taxon>
        <taxon>Gunneridae</taxon>
        <taxon>Pentapetalae</taxon>
        <taxon>rosids</taxon>
        <taxon>fabids</taxon>
        <taxon>Cucurbitales</taxon>
        <taxon>Cucurbitaceae</taxon>
        <taxon>Benincaseae</taxon>
        <taxon>Cucumis</taxon>
    </lineage>
</organism>
<reference evidence="2" key="1">
    <citation type="submission" date="2023-03" db="UniProtKB">
        <authorList>
            <consortium name="EnsemblPlants"/>
        </authorList>
    </citation>
    <scope>IDENTIFICATION</scope>
</reference>
<dbReference type="Gramene" id="MELO3C028657.2.1">
    <property type="protein sequence ID" value="MELO3C028657.2.1"/>
    <property type="gene ID" value="MELO3C028657.2"/>
</dbReference>
<evidence type="ECO:0000313" key="2">
    <source>
        <dbReference type="EnsemblPlants" id="MELO3C028657.2.1"/>
    </source>
</evidence>
<dbReference type="AlphaFoldDB" id="A0A9I9E4I8"/>
<dbReference type="EnsemblPlants" id="MELO3C028657.2.1">
    <property type="protein sequence ID" value="MELO3C028657.2.1"/>
    <property type="gene ID" value="MELO3C028657.2"/>
</dbReference>
<proteinExistence type="predicted"/>
<accession>A0A9I9E4I8</accession>
<sequence>MGIPQKGELAGGEGEMGNKIQFLSFEKSDQGGSIRTE</sequence>